<dbReference type="Proteomes" id="UP000830198">
    <property type="component" value="Chromosome"/>
</dbReference>
<gene>
    <name evidence="2" type="ORF">MYF79_20480</name>
</gene>
<name>A0ABY4HVA1_CHIFI</name>
<accession>A0ABY4HVA1</accession>
<proteinExistence type="predicted"/>
<dbReference type="EMBL" id="CP095855">
    <property type="protein sequence ID" value="UPK67320.1"/>
    <property type="molecule type" value="Genomic_DNA"/>
</dbReference>
<reference evidence="2 3" key="1">
    <citation type="submission" date="2022-04" db="EMBL/GenBank/DDBJ databases">
        <title>The arsenic-methylating capacity of Chitinophaga filiformis YT5 during chitin decomposition.</title>
        <authorList>
            <person name="Chen G."/>
            <person name="Liang Y."/>
        </authorList>
    </citation>
    <scope>NUCLEOTIDE SEQUENCE [LARGE SCALE GENOMIC DNA]</scope>
    <source>
        <strain evidence="2 3">YT5</strain>
    </source>
</reference>
<protein>
    <submittedName>
        <fullName evidence="2">Uncharacterized protein</fullName>
    </submittedName>
</protein>
<evidence type="ECO:0000256" key="1">
    <source>
        <dbReference type="SAM" id="MobiDB-lite"/>
    </source>
</evidence>
<evidence type="ECO:0000313" key="2">
    <source>
        <dbReference type="EMBL" id="UPK67320.1"/>
    </source>
</evidence>
<keyword evidence="3" id="KW-1185">Reference proteome</keyword>
<organism evidence="2 3">
    <name type="scientific">Chitinophaga filiformis</name>
    <name type="common">Myxococcus filiformis</name>
    <name type="synonym">Flexibacter filiformis</name>
    <dbReference type="NCBI Taxonomy" id="104663"/>
    <lineage>
        <taxon>Bacteria</taxon>
        <taxon>Pseudomonadati</taxon>
        <taxon>Bacteroidota</taxon>
        <taxon>Chitinophagia</taxon>
        <taxon>Chitinophagales</taxon>
        <taxon>Chitinophagaceae</taxon>
        <taxon>Chitinophaga</taxon>
    </lineage>
</organism>
<dbReference type="RefSeq" id="WP_247809601.1">
    <property type="nucleotide sequence ID" value="NZ_CP095855.1"/>
</dbReference>
<sequence>MMKQQIIKPDKDIEPMAQDKPSDDAALHSAEEIDASNIYLPAYADPFMPMMDLTFVFDELRKMVNSWFLSKSEGTINKKRGA</sequence>
<evidence type="ECO:0000313" key="3">
    <source>
        <dbReference type="Proteomes" id="UP000830198"/>
    </source>
</evidence>
<feature type="region of interest" description="Disordered" evidence="1">
    <location>
        <begin position="1"/>
        <end position="22"/>
    </location>
</feature>